<evidence type="ECO:0000256" key="3">
    <source>
        <dbReference type="ARBA" id="ARBA00022618"/>
    </source>
</evidence>
<comment type="caution">
    <text evidence="12">The sequence shown here is derived from an EMBL/GenBank/DDBJ whole genome shotgun (WGS) entry which is preliminary data.</text>
</comment>
<evidence type="ECO:0000259" key="11">
    <source>
        <dbReference type="PROSITE" id="PS51706"/>
    </source>
</evidence>
<feature type="domain" description="EngB-type G" evidence="11">
    <location>
        <begin position="14"/>
        <end position="182"/>
    </location>
</feature>
<protein>
    <recommendedName>
        <fullName evidence="10">Probable GTP-binding protein EngB</fullName>
    </recommendedName>
</protein>
<dbReference type="SUPFAM" id="SSF52540">
    <property type="entry name" value="P-loop containing nucleoside triphosphate hydrolases"/>
    <property type="match status" value="1"/>
</dbReference>
<dbReference type="PROSITE" id="PS51706">
    <property type="entry name" value="G_ENGB"/>
    <property type="match status" value="1"/>
</dbReference>
<evidence type="ECO:0000256" key="10">
    <source>
        <dbReference type="HAMAP-Rule" id="MF_00321"/>
    </source>
</evidence>
<keyword evidence="4" id="KW-0479">Metal-binding</keyword>
<dbReference type="AlphaFoldDB" id="A0A1F6DJT1"/>
<dbReference type="GO" id="GO:0046872">
    <property type="term" value="F:metal ion binding"/>
    <property type="evidence" value="ECO:0007669"/>
    <property type="project" value="UniProtKB-KW"/>
</dbReference>
<dbReference type="HAMAP" id="MF_00321">
    <property type="entry name" value="GTPase_EngB"/>
    <property type="match status" value="1"/>
</dbReference>
<dbReference type="EMBL" id="MFLE01000017">
    <property type="protein sequence ID" value="OGG61570.1"/>
    <property type="molecule type" value="Genomic_DNA"/>
</dbReference>
<comment type="function">
    <text evidence="10">Necessary for normal cell division and for the maintenance of normal septation.</text>
</comment>
<dbReference type="GO" id="GO:0000917">
    <property type="term" value="P:division septum assembly"/>
    <property type="evidence" value="ECO:0007669"/>
    <property type="project" value="UniProtKB-KW"/>
</dbReference>
<dbReference type="CDD" id="cd01876">
    <property type="entry name" value="YihA_EngB"/>
    <property type="match status" value="1"/>
</dbReference>
<dbReference type="PANTHER" id="PTHR11649">
    <property type="entry name" value="MSS1/TRME-RELATED GTP-BINDING PROTEIN"/>
    <property type="match status" value="1"/>
</dbReference>
<reference evidence="12 13" key="1">
    <citation type="journal article" date="2016" name="Nat. Commun.">
        <title>Thousands of microbial genomes shed light on interconnected biogeochemical processes in an aquifer system.</title>
        <authorList>
            <person name="Anantharaman K."/>
            <person name="Brown C.T."/>
            <person name="Hug L.A."/>
            <person name="Sharon I."/>
            <person name="Castelle C.J."/>
            <person name="Probst A.J."/>
            <person name="Thomas B.C."/>
            <person name="Singh A."/>
            <person name="Wilkins M.J."/>
            <person name="Karaoz U."/>
            <person name="Brodie E.L."/>
            <person name="Williams K.H."/>
            <person name="Hubbard S.S."/>
            <person name="Banfield J.F."/>
        </authorList>
    </citation>
    <scope>NUCLEOTIDE SEQUENCE [LARGE SCALE GENOMIC DNA]</scope>
</reference>
<comment type="similarity">
    <text evidence="2 10">Belongs to the TRAFAC class TrmE-Era-EngA-EngB-Septin-like GTPase superfamily. EngB GTPase family.</text>
</comment>
<dbReference type="InterPro" id="IPR027417">
    <property type="entry name" value="P-loop_NTPase"/>
</dbReference>
<evidence type="ECO:0000256" key="9">
    <source>
        <dbReference type="ARBA" id="ARBA00023306"/>
    </source>
</evidence>
<dbReference type="NCBIfam" id="TIGR03598">
    <property type="entry name" value="GTPase_YsxC"/>
    <property type="match status" value="1"/>
</dbReference>
<keyword evidence="3 10" id="KW-0132">Cell division</keyword>
<dbReference type="Proteomes" id="UP000176511">
    <property type="component" value="Unassembled WGS sequence"/>
</dbReference>
<evidence type="ECO:0000256" key="8">
    <source>
        <dbReference type="ARBA" id="ARBA00023210"/>
    </source>
</evidence>
<keyword evidence="9 10" id="KW-0131">Cell cycle</keyword>
<evidence type="ECO:0000256" key="2">
    <source>
        <dbReference type="ARBA" id="ARBA00009638"/>
    </source>
</evidence>
<keyword evidence="8 10" id="KW-0717">Septation</keyword>
<comment type="cofactor">
    <cofactor evidence="1">
        <name>Mg(2+)</name>
        <dbReference type="ChEBI" id="CHEBI:18420"/>
    </cofactor>
</comment>
<proteinExistence type="inferred from homology"/>
<gene>
    <name evidence="10" type="primary">engB</name>
    <name evidence="12" type="ORF">A3C87_02765</name>
</gene>
<evidence type="ECO:0000256" key="7">
    <source>
        <dbReference type="ARBA" id="ARBA00023134"/>
    </source>
</evidence>
<dbReference type="STRING" id="1798491.A3C87_02765"/>
<dbReference type="PANTHER" id="PTHR11649:SF13">
    <property type="entry name" value="ENGB-TYPE G DOMAIN-CONTAINING PROTEIN"/>
    <property type="match status" value="1"/>
</dbReference>
<dbReference type="GO" id="GO:0005829">
    <property type="term" value="C:cytosol"/>
    <property type="evidence" value="ECO:0007669"/>
    <property type="project" value="TreeGrafter"/>
</dbReference>
<evidence type="ECO:0000256" key="6">
    <source>
        <dbReference type="ARBA" id="ARBA00022842"/>
    </source>
</evidence>
<keyword evidence="6" id="KW-0460">Magnesium</keyword>
<dbReference type="InterPro" id="IPR030393">
    <property type="entry name" value="G_ENGB_dom"/>
</dbReference>
<evidence type="ECO:0000256" key="1">
    <source>
        <dbReference type="ARBA" id="ARBA00001946"/>
    </source>
</evidence>
<dbReference type="InterPro" id="IPR019987">
    <property type="entry name" value="GTP-bd_ribosome_bio_YsxC"/>
</dbReference>
<evidence type="ECO:0000313" key="12">
    <source>
        <dbReference type="EMBL" id="OGG61570.1"/>
    </source>
</evidence>
<dbReference type="Pfam" id="PF01926">
    <property type="entry name" value="MMR_HSR1"/>
    <property type="match status" value="1"/>
</dbReference>
<keyword evidence="7 10" id="KW-0342">GTP-binding</keyword>
<name>A0A1F6DJT1_9BACT</name>
<sequence length="182" mass="20579">MKGITGSNEVLADAIPQVAFVGRSNAGKSSTINALMNEIVARVSKTPGRTKEINFFLMHGEKYIVDLPGFGYARTSVTMAEKIRGYILWYLTSPEVRPNLQHLLLIIDGSVGMTKFDRELIEIAYEEKLPLIVVHNKMDKLNQSDTIKAQRAFKQEFPRQEYFMVSSRTKRGIDALRTRIGL</sequence>
<dbReference type="GO" id="GO:0005525">
    <property type="term" value="F:GTP binding"/>
    <property type="evidence" value="ECO:0007669"/>
    <property type="project" value="UniProtKB-UniRule"/>
</dbReference>
<dbReference type="InterPro" id="IPR006073">
    <property type="entry name" value="GTP-bd"/>
</dbReference>
<accession>A0A1F6DJT1</accession>
<evidence type="ECO:0000256" key="4">
    <source>
        <dbReference type="ARBA" id="ARBA00022723"/>
    </source>
</evidence>
<evidence type="ECO:0000256" key="5">
    <source>
        <dbReference type="ARBA" id="ARBA00022741"/>
    </source>
</evidence>
<keyword evidence="5 10" id="KW-0547">Nucleotide-binding</keyword>
<dbReference type="Gene3D" id="3.40.50.300">
    <property type="entry name" value="P-loop containing nucleotide triphosphate hydrolases"/>
    <property type="match status" value="1"/>
</dbReference>
<evidence type="ECO:0000313" key="13">
    <source>
        <dbReference type="Proteomes" id="UP000176511"/>
    </source>
</evidence>
<organism evidence="12 13">
    <name type="scientific">Candidatus Kaiserbacteria bacterium RIFCSPHIGHO2_02_FULL_49_34</name>
    <dbReference type="NCBI Taxonomy" id="1798491"/>
    <lineage>
        <taxon>Bacteria</taxon>
        <taxon>Candidatus Kaiseribacteriota</taxon>
    </lineage>
</organism>